<dbReference type="InterPro" id="IPR011123">
    <property type="entry name" value="Y_Y_Y"/>
</dbReference>
<evidence type="ECO:0000256" key="5">
    <source>
        <dbReference type="SAM" id="Phobius"/>
    </source>
</evidence>
<dbReference type="Pfam" id="PF07494">
    <property type="entry name" value="Reg_prop"/>
    <property type="match status" value="3"/>
</dbReference>
<dbReference type="RefSeq" id="WP_380800316.1">
    <property type="nucleotide sequence ID" value="NZ_JBHUIV010000007.1"/>
</dbReference>
<reference evidence="8" key="1">
    <citation type="journal article" date="2019" name="Int. J. Syst. Evol. Microbiol.">
        <title>The Global Catalogue of Microorganisms (GCM) 10K type strain sequencing project: providing services to taxonomists for standard genome sequencing and annotation.</title>
        <authorList>
            <consortium name="The Broad Institute Genomics Platform"/>
            <consortium name="The Broad Institute Genome Sequencing Center for Infectious Disease"/>
            <person name="Wu L."/>
            <person name="Ma J."/>
        </authorList>
    </citation>
    <scope>NUCLEOTIDE SEQUENCE [LARGE SCALE GENOMIC DNA]</scope>
    <source>
        <strain evidence="8">KCTC 19812</strain>
    </source>
</reference>
<dbReference type="InterPro" id="IPR036890">
    <property type="entry name" value="HATPase_C_sf"/>
</dbReference>
<dbReference type="SMART" id="SM00387">
    <property type="entry name" value="HATPase_c"/>
    <property type="match status" value="1"/>
</dbReference>
<feature type="transmembrane region" description="Helical" evidence="5">
    <location>
        <begin position="803"/>
        <end position="824"/>
    </location>
</feature>
<dbReference type="InterPro" id="IPR013783">
    <property type="entry name" value="Ig-like_fold"/>
</dbReference>
<dbReference type="Pfam" id="PF00512">
    <property type="entry name" value="HisKA"/>
    <property type="match status" value="1"/>
</dbReference>
<dbReference type="Gene3D" id="2.60.40.10">
    <property type="entry name" value="Immunoglobulins"/>
    <property type="match status" value="1"/>
</dbReference>
<dbReference type="SUPFAM" id="SSF55874">
    <property type="entry name" value="ATPase domain of HSP90 chaperone/DNA topoisomerase II/histidine kinase"/>
    <property type="match status" value="1"/>
</dbReference>
<dbReference type="SMART" id="SM00388">
    <property type="entry name" value="HisKA"/>
    <property type="match status" value="1"/>
</dbReference>
<evidence type="ECO:0000313" key="7">
    <source>
        <dbReference type="EMBL" id="MFD2200553.1"/>
    </source>
</evidence>
<dbReference type="EC" id="2.7.13.3" evidence="2"/>
<dbReference type="EMBL" id="JBHUIV010000007">
    <property type="protein sequence ID" value="MFD2200553.1"/>
    <property type="molecule type" value="Genomic_DNA"/>
</dbReference>
<dbReference type="Pfam" id="PF02518">
    <property type="entry name" value="HATPase_c"/>
    <property type="match status" value="1"/>
</dbReference>
<accession>A0ABW5B6F9</accession>
<dbReference type="Gene3D" id="3.30.565.10">
    <property type="entry name" value="Histidine kinase-like ATPase, C-terminal domain"/>
    <property type="match status" value="1"/>
</dbReference>
<keyword evidence="5" id="KW-1133">Transmembrane helix</keyword>
<dbReference type="PROSITE" id="PS50109">
    <property type="entry name" value="HIS_KIN"/>
    <property type="match status" value="1"/>
</dbReference>
<feature type="coiled-coil region" evidence="4">
    <location>
        <begin position="834"/>
        <end position="861"/>
    </location>
</feature>
<dbReference type="Pfam" id="PF07495">
    <property type="entry name" value="Y_Y_Y"/>
    <property type="match status" value="1"/>
</dbReference>
<protein>
    <recommendedName>
        <fullName evidence="2">histidine kinase</fullName>
        <ecNumber evidence="2">2.7.13.3</ecNumber>
    </recommendedName>
</protein>
<dbReference type="Proteomes" id="UP001597414">
    <property type="component" value="Unassembled WGS sequence"/>
</dbReference>
<dbReference type="SUPFAM" id="SSF47384">
    <property type="entry name" value="Homodimeric domain of signal transducing histidine kinase"/>
    <property type="match status" value="1"/>
</dbReference>
<dbReference type="PANTHER" id="PTHR43547">
    <property type="entry name" value="TWO-COMPONENT HISTIDINE KINASE"/>
    <property type="match status" value="1"/>
</dbReference>
<comment type="caution">
    <text evidence="7">The sequence shown here is derived from an EMBL/GenBank/DDBJ whole genome shotgun (WGS) entry which is preliminary data.</text>
</comment>
<dbReference type="InterPro" id="IPR036097">
    <property type="entry name" value="HisK_dim/P_sf"/>
</dbReference>
<dbReference type="InterPro" id="IPR011110">
    <property type="entry name" value="Reg_prop"/>
</dbReference>
<keyword evidence="5" id="KW-0472">Membrane</keyword>
<evidence type="ECO:0000256" key="4">
    <source>
        <dbReference type="SAM" id="Coils"/>
    </source>
</evidence>
<sequence>MQPTKQSRVSVKKKTIFQLLSFVGILLLSFSTLAQLSSNNLTLYTEKDGLPGTQINKIIVDQFGYIWVGTINGLARFDGYSFKRFYEDPNNPGSIKGLNVWSLFEDSKGRIWVGTSPGKLNVYDPATQLFREYPFVDLFEYDVNIEKGIRQIAEDKNGRVYFGVHTLHGQEISNALLYLDEKEDKIKRFEPAEDLVIKNVGNLTSDQEGTIWVLCYSGSFKITKENKLEKINPKNISKEPVLENEYASSMVNGNEGYLWIISNFGRLFKFNVFSEEFEIFAPVGILQENHFNSLTLDDEGNLWMATNYGPFYYYTKQDSVVYFKEDLSGKFGFRGDAANTIAVDQFGGVWGGTQVMGLLRYEDRSIFKSYTFKNDDPNSILSGWADNIMELPDGKLLVTTSGLNIIDPESNLIESLPFHTSNAFKIYSISELSVGEYSLNSTIGVYQFTYPEKTLKKIDIPGIPESNWVTGFFNDSQGNQWAFTNGGIYSRKNSKEPFTKIKMNLSEDDEKRLQSVVRVYESKKFGLWMPTDDRLFLYNYATGQIESKGNDKSLGDILGTQDINSFYEDENGIVWVGAWQGGLNRFEVATGKIKTYTVNDGLPSMSIQSILADEKNENLWLSTFEGISRFHIPTEQFYNYSIDDGIQGQLYADGSYLKTSKGQFVFGGANGITIFDPNKVNTTSIPPKVFLTEFKLFNERVLPGENSILKKPIYDTEEIVLAHNQNNITLEFIALHYSNPLKNKFAYKLDNYDNDWRESSNFQPAYYPNLPPGEYLFHVKAANNNGVWNEEGAKLKIIVNKPWWLTIWAYLFYGLVFISALFGADRIFRHRVVLREREKAREKELEQAKEIEKAYTELKATQAQLIQSEKMASLGELTAGIAHEIQNPLNFVNNFSEVSVELVDEIQDIRRKTQDRVPESEEDEILEDIKQNLEKIQHHGKRADAIVKGMLEHSRKSTGEKVPTDINNLAEEYLRLSYHGMRAKDKSFSCDYQTDFDPNLPKVNVIPQDIGRVLLNIINNAFQACSQKDLPSPDSYRGVSDDKRNLEGLHPLVTVSTKNLGDKIEISIEDNGPGIPDAIKDKIFQPFFTTKPTGQGTGLGLSLAYDIVKAHGGDLRVESEVDEGNPDPFGKGKGSKFTILLS</sequence>
<evidence type="ECO:0000256" key="2">
    <source>
        <dbReference type="ARBA" id="ARBA00012438"/>
    </source>
</evidence>
<dbReference type="InterPro" id="IPR004358">
    <property type="entry name" value="Sig_transdc_His_kin-like_C"/>
</dbReference>
<keyword evidence="4" id="KW-0175">Coiled coil</keyword>
<dbReference type="InterPro" id="IPR005467">
    <property type="entry name" value="His_kinase_dom"/>
</dbReference>
<feature type="domain" description="Histidine kinase" evidence="6">
    <location>
        <begin position="880"/>
        <end position="1142"/>
    </location>
</feature>
<dbReference type="InterPro" id="IPR003661">
    <property type="entry name" value="HisK_dim/P_dom"/>
</dbReference>
<proteinExistence type="predicted"/>
<dbReference type="InterPro" id="IPR015943">
    <property type="entry name" value="WD40/YVTN_repeat-like_dom_sf"/>
</dbReference>
<dbReference type="InterPro" id="IPR003594">
    <property type="entry name" value="HATPase_dom"/>
</dbReference>
<keyword evidence="3" id="KW-0597">Phosphoprotein</keyword>
<gene>
    <name evidence="7" type="ORF">ACFSKV_03175</name>
</gene>
<dbReference type="PRINTS" id="PR00344">
    <property type="entry name" value="BCTRLSENSOR"/>
</dbReference>
<dbReference type="CDD" id="cd00082">
    <property type="entry name" value="HisKA"/>
    <property type="match status" value="1"/>
</dbReference>
<dbReference type="PANTHER" id="PTHR43547:SF2">
    <property type="entry name" value="HYBRID SIGNAL TRANSDUCTION HISTIDINE KINASE C"/>
    <property type="match status" value="1"/>
</dbReference>
<comment type="catalytic activity">
    <reaction evidence="1">
        <text>ATP + protein L-histidine = ADP + protein N-phospho-L-histidine.</text>
        <dbReference type="EC" id="2.7.13.3"/>
    </reaction>
</comment>
<keyword evidence="8" id="KW-1185">Reference proteome</keyword>
<dbReference type="SUPFAM" id="SSF63829">
    <property type="entry name" value="Calcium-dependent phosphotriesterase"/>
    <property type="match status" value="3"/>
</dbReference>
<organism evidence="7 8">
    <name type="scientific">Shivajiella indica</name>
    <dbReference type="NCBI Taxonomy" id="872115"/>
    <lineage>
        <taxon>Bacteria</taxon>
        <taxon>Pseudomonadati</taxon>
        <taxon>Bacteroidota</taxon>
        <taxon>Cytophagia</taxon>
        <taxon>Cytophagales</taxon>
        <taxon>Cyclobacteriaceae</taxon>
        <taxon>Shivajiella</taxon>
    </lineage>
</organism>
<dbReference type="Gene3D" id="2.130.10.10">
    <property type="entry name" value="YVTN repeat-like/Quinoprotein amine dehydrogenase"/>
    <property type="match status" value="2"/>
</dbReference>
<dbReference type="Gene3D" id="1.10.287.130">
    <property type="match status" value="1"/>
</dbReference>
<keyword evidence="5" id="KW-0812">Transmembrane</keyword>
<evidence type="ECO:0000259" key="6">
    <source>
        <dbReference type="PROSITE" id="PS50109"/>
    </source>
</evidence>
<evidence type="ECO:0000256" key="3">
    <source>
        <dbReference type="ARBA" id="ARBA00022553"/>
    </source>
</evidence>
<name>A0ABW5B6F9_9BACT</name>
<evidence type="ECO:0000313" key="8">
    <source>
        <dbReference type="Proteomes" id="UP001597414"/>
    </source>
</evidence>
<evidence type="ECO:0000256" key="1">
    <source>
        <dbReference type="ARBA" id="ARBA00000085"/>
    </source>
</evidence>